<evidence type="ECO:0000313" key="2">
    <source>
        <dbReference type="Proteomes" id="UP000199598"/>
    </source>
</evidence>
<comment type="caution">
    <text evidence="1">The sequence shown here is derived from an EMBL/GenBank/DDBJ whole genome shotgun (WGS) entry which is preliminary data.</text>
</comment>
<proteinExistence type="predicted"/>
<reference evidence="1 2" key="1">
    <citation type="submission" date="2016-10" db="EMBL/GenBank/DDBJ databases">
        <authorList>
            <person name="Varghese N."/>
            <person name="Submissions S."/>
        </authorList>
    </citation>
    <scope>NUCLEOTIDE SEQUENCE [LARGE SCALE GENOMIC DNA]</scope>
    <source>
        <strain evidence="1 2">DSM 16392</strain>
    </source>
</reference>
<dbReference type="EMBL" id="FOSK01000009">
    <property type="protein sequence ID" value="SFK80352.1"/>
    <property type="molecule type" value="Genomic_DNA"/>
</dbReference>
<protein>
    <submittedName>
        <fullName evidence="1">Uncharacterized protein</fullName>
    </submittedName>
</protein>
<dbReference type="Proteomes" id="UP000199598">
    <property type="component" value="Unassembled WGS sequence"/>
</dbReference>
<sequence>MRAPIFFPRVIVLPKVLPKTAEVMGVFELGCPAIGNLLMLPLKLLIVCENALAHAYVLRFCLSEPVQPTRFIDHLGNLCEWSSAAGDSLDELKASETDVT</sequence>
<organism evidence="1 2">
    <name type="scientific">Pseudovibrio ascidiaceicola</name>
    <dbReference type="NCBI Taxonomy" id="285279"/>
    <lineage>
        <taxon>Bacteria</taxon>
        <taxon>Pseudomonadati</taxon>
        <taxon>Pseudomonadota</taxon>
        <taxon>Alphaproteobacteria</taxon>
        <taxon>Hyphomicrobiales</taxon>
        <taxon>Stappiaceae</taxon>
        <taxon>Pseudovibrio</taxon>
    </lineage>
</organism>
<keyword evidence="2" id="KW-1185">Reference proteome</keyword>
<accession>A0A1I4CGI8</accession>
<gene>
    <name evidence="1" type="ORF">SAMN04488518_109153</name>
</gene>
<evidence type="ECO:0000313" key="1">
    <source>
        <dbReference type="EMBL" id="SFK80352.1"/>
    </source>
</evidence>
<name>A0A1I4CGI8_9HYPH</name>